<dbReference type="Proteomes" id="UP000826234">
    <property type="component" value="Unassembled WGS sequence"/>
</dbReference>
<gene>
    <name evidence="6" type="ORF">JD844_011570</name>
</gene>
<dbReference type="EMBL" id="JAIPUX010000439">
    <property type="protein sequence ID" value="KAH0629480.1"/>
    <property type="molecule type" value="Genomic_DNA"/>
</dbReference>
<sequence>METGRGSVQAVAEDSPRRGPEDRAKMAAPVAEKLGVLGRGPCGRWKAWLPGLIQVRWSRYSPNFLEPEVNKEVYNKPPEQLSEEEKTKWDLKTVRPIKATPSNVSSSVFYEPVISKFTSLMMKGGDKILARSIMNQRKQLVKYHKADEKEKENIECNPYTIFHQALKNCEPVIGLVGVQKGGKTYQVPTPLKDSRRRFLAMKWMITECRVNKHRRTLMPEKLSQELLEAFHNQGPVIKKKQELHKMAEANRAFAHFRWW</sequence>
<keyword evidence="7" id="KW-1185">Reference proteome</keyword>
<dbReference type="InterPro" id="IPR036823">
    <property type="entry name" value="Ribosomal_uS7_dom_sf"/>
</dbReference>
<proteinExistence type="inferred from homology"/>
<feature type="compositionally biased region" description="Basic and acidic residues" evidence="4">
    <location>
        <begin position="14"/>
        <end position="25"/>
    </location>
</feature>
<feature type="region of interest" description="Disordered" evidence="4">
    <location>
        <begin position="1"/>
        <end position="25"/>
    </location>
</feature>
<evidence type="ECO:0000256" key="2">
    <source>
        <dbReference type="ARBA" id="ARBA00022980"/>
    </source>
</evidence>
<dbReference type="Pfam" id="PF00177">
    <property type="entry name" value="Ribosomal_S7"/>
    <property type="match status" value="1"/>
</dbReference>
<evidence type="ECO:0000259" key="5">
    <source>
        <dbReference type="Pfam" id="PF00177"/>
    </source>
</evidence>
<evidence type="ECO:0000256" key="3">
    <source>
        <dbReference type="ARBA" id="ARBA00023274"/>
    </source>
</evidence>
<dbReference type="PANTHER" id="PTHR11205">
    <property type="entry name" value="RIBOSOMAL PROTEIN S7"/>
    <property type="match status" value="1"/>
</dbReference>
<protein>
    <recommendedName>
        <fullName evidence="5">Small ribosomal subunit protein uS7 domain-containing protein</fullName>
    </recommendedName>
</protein>
<comment type="similarity">
    <text evidence="1">Belongs to the universal ribosomal protein uS7 family.</text>
</comment>
<accession>A0ABQ7TJ89</accession>
<keyword evidence="2" id="KW-0689">Ribosomal protein</keyword>
<comment type="caution">
    <text evidence="6">The sequence shown here is derived from an EMBL/GenBank/DDBJ whole genome shotgun (WGS) entry which is preliminary data.</text>
</comment>
<feature type="domain" description="Small ribosomal subunit protein uS7" evidence="5">
    <location>
        <begin position="101"/>
        <end position="251"/>
    </location>
</feature>
<keyword evidence="3" id="KW-0687">Ribonucleoprotein</keyword>
<dbReference type="SUPFAM" id="SSF47973">
    <property type="entry name" value="Ribosomal protein S7"/>
    <property type="match status" value="1"/>
</dbReference>
<evidence type="ECO:0000313" key="6">
    <source>
        <dbReference type="EMBL" id="KAH0629480.1"/>
    </source>
</evidence>
<dbReference type="CDD" id="cd14870">
    <property type="entry name" value="uS7_Mitochondria_Mammalian"/>
    <property type="match status" value="1"/>
</dbReference>
<evidence type="ECO:0000256" key="1">
    <source>
        <dbReference type="ARBA" id="ARBA00007151"/>
    </source>
</evidence>
<evidence type="ECO:0000313" key="7">
    <source>
        <dbReference type="Proteomes" id="UP000826234"/>
    </source>
</evidence>
<organism evidence="6 7">
    <name type="scientific">Phrynosoma platyrhinos</name>
    <name type="common">Desert horned lizard</name>
    <dbReference type="NCBI Taxonomy" id="52577"/>
    <lineage>
        <taxon>Eukaryota</taxon>
        <taxon>Metazoa</taxon>
        <taxon>Chordata</taxon>
        <taxon>Craniata</taxon>
        <taxon>Vertebrata</taxon>
        <taxon>Euteleostomi</taxon>
        <taxon>Lepidosauria</taxon>
        <taxon>Squamata</taxon>
        <taxon>Bifurcata</taxon>
        <taxon>Unidentata</taxon>
        <taxon>Episquamata</taxon>
        <taxon>Toxicofera</taxon>
        <taxon>Iguania</taxon>
        <taxon>Phrynosomatidae</taxon>
        <taxon>Phrynosomatinae</taxon>
        <taxon>Phrynosoma</taxon>
    </lineage>
</organism>
<dbReference type="InterPro" id="IPR000235">
    <property type="entry name" value="Ribosomal_uS7"/>
</dbReference>
<name>A0ABQ7TJ89_PHRPL</name>
<reference evidence="6 7" key="1">
    <citation type="journal article" date="2022" name="Gigascience">
        <title>A chromosome-level genome assembly and annotation of the desert horned lizard, Phrynosoma platyrhinos, provides insight into chromosomal rearrangements among reptiles.</title>
        <authorList>
            <person name="Koochekian N."/>
            <person name="Ascanio A."/>
            <person name="Farleigh K."/>
            <person name="Card D.C."/>
            <person name="Schield D.R."/>
            <person name="Castoe T.A."/>
            <person name="Jezkova T."/>
        </authorList>
    </citation>
    <scope>NUCLEOTIDE SEQUENCE [LARGE SCALE GENOMIC DNA]</scope>
    <source>
        <strain evidence="6">NK-2021</strain>
    </source>
</reference>
<dbReference type="Gene3D" id="1.10.455.10">
    <property type="entry name" value="Ribosomal protein S7 domain"/>
    <property type="match status" value="1"/>
</dbReference>
<dbReference type="InterPro" id="IPR023798">
    <property type="entry name" value="Ribosomal_uS7_dom"/>
</dbReference>
<evidence type="ECO:0000256" key="4">
    <source>
        <dbReference type="SAM" id="MobiDB-lite"/>
    </source>
</evidence>